<evidence type="ECO:0000256" key="5">
    <source>
        <dbReference type="ARBA" id="ARBA00023136"/>
    </source>
</evidence>
<dbReference type="InterPro" id="IPR004089">
    <property type="entry name" value="MCPsignal_dom"/>
</dbReference>
<evidence type="ECO:0000256" key="9">
    <source>
        <dbReference type="SAM" id="Phobius"/>
    </source>
</evidence>
<dbReference type="PANTHER" id="PTHR32089:SF112">
    <property type="entry name" value="LYSOZYME-LIKE PROTEIN-RELATED"/>
    <property type="match status" value="1"/>
</dbReference>
<sequence>MKLQTKSVLAFNICLIIACIVMALIGWFSANAGFDTSLQVQAASNLRIMVDNMDSLYPGDWEVRDGILYKGDHNMNEDTEIVDRFGSSCHGFVTFFAGDTRISTNVKDQNGSRNIGTKADDQIVNTVLRNGATYEGRTTILGKDYMSAYLPLKDAAGKNIGMAFIGIDVRTSDMDDVRHSFMLASVIAVLVLAGLLSFLSYIIIGKAIRPLLTLADTLSQIANGNLRVANLPEDRSDELGTLAHSANGMKARLKSVIKNVASSSESVAASSEELTASASQTTQSVTQVAENATNMAAGAAASADTIGNLTEQAHAMGETIDLLRKSAASMQNLAQKSQEVTVDGQEKVRHAITEIKAIAEQVQSSAAIVDTLGKRSDEIGTIVETISGIAEQTNLLALNAAIEAARAGEAGKGFAVVAEEVRKLAEQSGIATQDITERITAIQQDTTKAVDSIQAGNENVQRGTDAVNASGAAFDNIANQFGELEQTIRTAVDAVQAVSRTSSEMIAAMNQVQESSNKSQEDTQTISAATEEQAAAMQEMAHASQTLAELAQKLQEEVQKFQL</sequence>
<dbReference type="Proteomes" id="UP000011124">
    <property type="component" value="Chromosome"/>
</dbReference>
<evidence type="ECO:0000256" key="8">
    <source>
        <dbReference type="PROSITE-ProRule" id="PRU00284"/>
    </source>
</evidence>
<dbReference type="SMART" id="SM00283">
    <property type="entry name" value="MA"/>
    <property type="match status" value="1"/>
</dbReference>
<dbReference type="eggNOG" id="COG0840">
    <property type="taxonomic scope" value="Bacteria"/>
</dbReference>
<dbReference type="GO" id="GO:0005886">
    <property type="term" value="C:plasma membrane"/>
    <property type="evidence" value="ECO:0007669"/>
    <property type="project" value="UniProtKB-SubCell"/>
</dbReference>
<evidence type="ECO:0000256" key="3">
    <source>
        <dbReference type="ARBA" id="ARBA00022692"/>
    </source>
</evidence>
<dbReference type="PROSITE" id="PS51257">
    <property type="entry name" value="PROKAR_LIPOPROTEIN"/>
    <property type="match status" value="1"/>
</dbReference>
<dbReference type="Pfam" id="PF00672">
    <property type="entry name" value="HAMP"/>
    <property type="match status" value="1"/>
</dbReference>
<evidence type="ECO:0000313" key="12">
    <source>
        <dbReference type="EMBL" id="AEB99640.1"/>
    </source>
</evidence>
<feature type="domain" description="Methyl-accepting transducer" evidence="10">
    <location>
        <begin position="277"/>
        <end position="548"/>
    </location>
</feature>
<dbReference type="Pfam" id="PF17202">
    <property type="entry name" value="sCache_3_3"/>
    <property type="match status" value="1"/>
</dbReference>
<dbReference type="PROSITE" id="PS50885">
    <property type="entry name" value="HAMP"/>
    <property type="match status" value="1"/>
</dbReference>
<feature type="domain" description="HAMP" evidence="11">
    <location>
        <begin position="205"/>
        <end position="258"/>
    </location>
</feature>
<evidence type="ECO:0000313" key="14">
    <source>
        <dbReference type="Proteomes" id="UP000003505"/>
    </source>
</evidence>
<dbReference type="PROSITE" id="PS50111">
    <property type="entry name" value="CHEMOTAXIS_TRANSDUC_2"/>
    <property type="match status" value="1"/>
</dbReference>
<dbReference type="AlphaFoldDB" id="C9LWK5"/>
<evidence type="ECO:0000256" key="2">
    <source>
        <dbReference type="ARBA" id="ARBA00022475"/>
    </source>
</evidence>
<feature type="transmembrane region" description="Helical" evidence="9">
    <location>
        <begin position="7"/>
        <end position="28"/>
    </location>
</feature>
<accession>C9LWK5</accession>
<evidence type="ECO:0000256" key="4">
    <source>
        <dbReference type="ARBA" id="ARBA00022989"/>
    </source>
</evidence>
<keyword evidence="5 9" id="KW-0472">Membrane</keyword>
<reference evidence="13 14" key="1">
    <citation type="submission" date="2009-09" db="EMBL/GenBank/DDBJ databases">
        <authorList>
            <person name="Weinstock G."/>
            <person name="Sodergren E."/>
            <person name="Clifton S."/>
            <person name="Fulton L."/>
            <person name="Fulton B."/>
            <person name="Courtney L."/>
            <person name="Fronick C."/>
            <person name="Harrison M."/>
            <person name="Strong C."/>
            <person name="Farmer C."/>
            <person name="Delahaunty K."/>
            <person name="Markovic C."/>
            <person name="Hall O."/>
            <person name="Minx P."/>
            <person name="Tomlinson C."/>
            <person name="Mitreva M."/>
            <person name="Nelson J."/>
            <person name="Hou S."/>
            <person name="Wollam A."/>
            <person name="Pepin K.H."/>
            <person name="Johnson M."/>
            <person name="Bhonagiri V."/>
            <person name="Nash W.E."/>
            <person name="Warren W."/>
            <person name="Chinwalla A."/>
            <person name="Mardis E.R."/>
            <person name="Wilson R.K."/>
        </authorList>
    </citation>
    <scope>NUCLEOTIDE SEQUENCE [LARGE SCALE GENOMIC DNA]</scope>
    <source>
        <strain evidence="13">ATCC 35185</strain>
        <strain evidence="14">ATCC 35185 / DSM 20758 / VPI D19B-28</strain>
    </source>
</reference>
<dbReference type="GO" id="GO:0007165">
    <property type="term" value="P:signal transduction"/>
    <property type="evidence" value="ECO:0007669"/>
    <property type="project" value="UniProtKB-KW"/>
</dbReference>
<gene>
    <name evidence="12" type="ordered locus">Selsp_0671</name>
    <name evidence="13" type="ORF">SELSPUOL_01859</name>
</gene>
<keyword evidence="3 9" id="KW-0812">Transmembrane</keyword>
<proteinExistence type="inferred from homology"/>
<evidence type="ECO:0000259" key="11">
    <source>
        <dbReference type="PROSITE" id="PS50885"/>
    </source>
</evidence>
<evidence type="ECO:0000313" key="15">
    <source>
        <dbReference type="Proteomes" id="UP000011124"/>
    </source>
</evidence>
<feature type="transmembrane region" description="Helical" evidence="9">
    <location>
        <begin position="181"/>
        <end position="204"/>
    </location>
</feature>
<dbReference type="HOGENOM" id="CLU_000445_107_19_9"/>
<dbReference type="STRING" id="546271.Selsp_0671"/>
<dbReference type="eggNOG" id="COG3290">
    <property type="taxonomic scope" value="Bacteria"/>
</dbReference>
<dbReference type="EMBL" id="CP002637">
    <property type="protein sequence ID" value="AEB99640.1"/>
    <property type="molecule type" value="Genomic_DNA"/>
</dbReference>
<dbReference type="CDD" id="cd11386">
    <property type="entry name" value="MCP_signal"/>
    <property type="match status" value="1"/>
</dbReference>
<dbReference type="SUPFAM" id="SSF58104">
    <property type="entry name" value="Methyl-accepting chemotaxis protein (MCP) signaling domain"/>
    <property type="match status" value="1"/>
</dbReference>
<dbReference type="PANTHER" id="PTHR32089">
    <property type="entry name" value="METHYL-ACCEPTING CHEMOTAXIS PROTEIN MCPB"/>
    <property type="match status" value="1"/>
</dbReference>
<dbReference type="RefSeq" id="WP_006193162.1">
    <property type="nucleotide sequence ID" value="NC_015437.1"/>
</dbReference>
<dbReference type="EMBL" id="ACKP02000044">
    <property type="protein sequence ID" value="EEX76753.1"/>
    <property type="molecule type" value="Genomic_DNA"/>
</dbReference>
<dbReference type="OrthoDB" id="9814363at2"/>
<keyword evidence="15" id="KW-1185">Reference proteome</keyword>
<keyword evidence="6 8" id="KW-0807">Transducer</keyword>
<keyword evidence="2" id="KW-1003">Cell membrane</keyword>
<protein>
    <submittedName>
        <fullName evidence="13">Methyl-accepting chemotaxis protein signaling domain protein</fullName>
    </submittedName>
    <submittedName>
        <fullName evidence="12">Methyl-accepting chemotaxis sensory transducer</fullName>
    </submittedName>
</protein>
<dbReference type="SUPFAM" id="SSF103190">
    <property type="entry name" value="Sensory domain-like"/>
    <property type="match status" value="1"/>
</dbReference>
<comment type="similarity">
    <text evidence="7">Belongs to the methyl-accepting chemotaxis (MCP) protein family.</text>
</comment>
<dbReference type="InterPro" id="IPR029151">
    <property type="entry name" value="Sensor-like_sf"/>
</dbReference>
<dbReference type="InterPro" id="IPR033463">
    <property type="entry name" value="sCache_3"/>
</dbReference>
<dbReference type="SMART" id="SM00304">
    <property type="entry name" value="HAMP"/>
    <property type="match status" value="1"/>
</dbReference>
<dbReference type="KEGG" id="ssg:Selsp_0671"/>
<evidence type="ECO:0000259" key="10">
    <source>
        <dbReference type="PROSITE" id="PS50111"/>
    </source>
</evidence>
<dbReference type="Gene3D" id="1.10.287.950">
    <property type="entry name" value="Methyl-accepting chemotaxis protein"/>
    <property type="match status" value="1"/>
</dbReference>
<organism evidence="13 14">
    <name type="scientific">Selenomonas sputigena (strain ATCC 35185 / DSM 20758 / CCUG 44933 / VPI D19B-28)</name>
    <dbReference type="NCBI Taxonomy" id="546271"/>
    <lineage>
        <taxon>Bacteria</taxon>
        <taxon>Bacillati</taxon>
        <taxon>Bacillota</taxon>
        <taxon>Negativicutes</taxon>
        <taxon>Selenomonadales</taxon>
        <taxon>Selenomonadaceae</taxon>
        <taxon>Selenomonas</taxon>
    </lineage>
</organism>
<dbReference type="CDD" id="cd06225">
    <property type="entry name" value="HAMP"/>
    <property type="match status" value="1"/>
</dbReference>
<name>C9LWK5_SELS3</name>
<evidence type="ECO:0000313" key="13">
    <source>
        <dbReference type="EMBL" id="EEX76753.1"/>
    </source>
</evidence>
<evidence type="ECO:0000256" key="1">
    <source>
        <dbReference type="ARBA" id="ARBA00004651"/>
    </source>
</evidence>
<dbReference type="InterPro" id="IPR003660">
    <property type="entry name" value="HAMP_dom"/>
</dbReference>
<dbReference type="Pfam" id="PF00015">
    <property type="entry name" value="MCPsignal"/>
    <property type="match status" value="1"/>
</dbReference>
<reference evidence="12 15" key="2">
    <citation type="submission" date="2011-04" db="EMBL/GenBank/DDBJ databases">
        <title>The complete genome of Selenomonas sputigena DSM 20758.</title>
        <authorList>
            <consortium name="US DOE Joint Genome Institute (JGI-PGF)"/>
            <person name="Lucas S."/>
            <person name="Copeland A."/>
            <person name="Lapidus A."/>
            <person name="Bruce D."/>
            <person name="Goodwin L."/>
            <person name="Pitluck S."/>
            <person name="Peters L."/>
            <person name="Kyrpides N."/>
            <person name="Mavromatis K."/>
            <person name="Ivanova N."/>
            <person name="Ovchinnikova G."/>
            <person name="Teshima H."/>
            <person name="Detter J.C."/>
            <person name="Tapia R."/>
            <person name="Han C."/>
            <person name="Land M."/>
            <person name="Hauser L."/>
            <person name="Markowitz V."/>
            <person name="Cheng J.-F."/>
            <person name="Hugenholtz P."/>
            <person name="Woyke T."/>
            <person name="Wu D."/>
            <person name="Gronow S."/>
            <person name="Wellnitz S."/>
            <person name="Schneider S."/>
            <person name="Klenk H.-P."/>
            <person name="Eisen J.A."/>
        </authorList>
    </citation>
    <scope>NUCLEOTIDE SEQUENCE [LARGE SCALE GENOMIC DNA]</scope>
    <source>
        <strain evidence="12">ATCC 35185</strain>
        <strain evidence="15">ATCC 35185 / DSM 20758 / VPI D19B-28</strain>
    </source>
</reference>
<dbReference type="Proteomes" id="UP000003505">
    <property type="component" value="Unassembled WGS sequence"/>
</dbReference>
<keyword evidence="4 9" id="KW-1133">Transmembrane helix</keyword>
<evidence type="ECO:0000256" key="6">
    <source>
        <dbReference type="ARBA" id="ARBA00023224"/>
    </source>
</evidence>
<comment type="subcellular location">
    <subcellularLocation>
        <location evidence="1">Cell membrane</location>
        <topology evidence="1">Multi-pass membrane protein</topology>
    </subcellularLocation>
</comment>
<evidence type="ECO:0000256" key="7">
    <source>
        <dbReference type="ARBA" id="ARBA00029447"/>
    </source>
</evidence>